<dbReference type="PANTHER" id="PTHR23159">
    <property type="entry name" value="CENTROSOMAL PROTEIN 2"/>
    <property type="match status" value="1"/>
</dbReference>
<evidence type="ECO:0000256" key="1">
    <source>
        <dbReference type="SAM" id="Coils"/>
    </source>
</evidence>
<accession>A0ABR9VH60</accession>
<protein>
    <recommendedName>
        <fullName evidence="2">C-type lectin domain-containing protein</fullName>
    </recommendedName>
</protein>
<gene>
    <name evidence="3" type="ORF">IQ227_17810</name>
</gene>
<evidence type="ECO:0000259" key="2">
    <source>
        <dbReference type="PROSITE" id="PS50041"/>
    </source>
</evidence>
<dbReference type="EMBL" id="JADEWB010000120">
    <property type="protein sequence ID" value="MBE9237833.1"/>
    <property type="molecule type" value="Genomic_DNA"/>
</dbReference>
<dbReference type="InterPro" id="IPR013818">
    <property type="entry name" value="Lipase"/>
</dbReference>
<dbReference type="SUPFAM" id="SSF53474">
    <property type="entry name" value="alpha/beta-Hydrolases"/>
    <property type="match status" value="1"/>
</dbReference>
<dbReference type="Gene3D" id="3.40.50.1820">
    <property type="entry name" value="alpha/beta hydrolase"/>
    <property type="match status" value="1"/>
</dbReference>
<dbReference type="Pfam" id="PF00059">
    <property type="entry name" value="Lectin_C"/>
    <property type="match status" value="1"/>
</dbReference>
<evidence type="ECO:0000313" key="4">
    <source>
        <dbReference type="Proteomes" id="UP000606776"/>
    </source>
</evidence>
<feature type="domain" description="C-type lectin" evidence="2">
    <location>
        <begin position="1322"/>
        <end position="1441"/>
    </location>
</feature>
<dbReference type="RefSeq" id="WP_265586248.1">
    <property type="nucleotide sequence ID" value="NZ_JADEWB010000120.1"/>
</dbReference>
<name>A0ABR9VH60_9CYAN</name>
<sequence length="3207" mass="358497">MTNQNLLNEIAQLTDNRVQLEKVLASLPGDNYSQEEIKSVLNDLKAKAKADYQRLDADLGVNQEAINITIDKFTPLIDDLSTSINLWNKNKESITSLEKDVVGLREKVSAIQKSQSDSSAFYNGEIQKIDQKIIDEYLRFNNSSVVPSNPVGGLLDSPVYIQEIIDGFTAARNNADSRNKHWESQRQYWVSEYQKFAAKKQWTQANSALEQRDLAIQRRDIFADFLTRFNNVISTLTILKGVSQVNDSYISNGVKSSQFDAYKANIQNASRIYSTDLVNLYQGIVDKINNQKEKGLIDVQENITKYIQNREVVKYKENADIQGDILQKLLNDSTSNSLDSVKNDLIAAHQKVISGYELEIKALNASKFTRNAELEKSISDTYFELNQKQTDITQKDNNFSTLSAQIEAKNREIQVLYNAYQDLFVKNGKIAEDWKQLLRNESHYFLDEAELHLYEDAYNDFNKQAEKINSLNQKLGSIQNLNTDLVFLDIELFRKENISIYFDKNVLNRLLSDNQTFYQVLEKNIIWAKDRQESIVLIGSSNQKALAGLIVEIDNLIKNGVSSSLPLSVLSSNLRKIQSDRNNLLTSYDNLQAKISEINLWLQQSQSFGGNSSKDQQIKDNYLIQLQVAKSRLSIFPSAQVAVNKIDSNFKQETGELTSNWNQAKTLFDELIKLGANKNSKIKDLEEKNKGLTALEKDKTSLEAQKTQLEEQIKNNLDLITSLTQQIKTKDAEITSAEKFLTTFGNSETTAKAQVDTYVNAQGGFFKWEDGQIELRRNRIANYREALNEYYLAKKNVATQEVLVKTLKSQRESINNQKTNLETNRYQDQAKIEELNQKISGVSGLVKQIETSKTEITALENDLKTINQGITDKSLSFLSQIANTGTEFQDIGWTLKIEELLGEKLLGLGLLITQSDINFFAEEVKPTVEEFIKAIANRVTDLQGLNSPLNSLFSNVAQQDYTKIDPLVNEFVKSFQKLLNKQKQDLETWQTEQKEVPGKFQDSYETAQDKVGEILLWRRIQTEAELGNIEEVISILNRRLVIGETTADLILDKSPVQASKLNQLITEQVVLDIKSQENLLKEADSFNKLIDKDVIFLKGLATKLFNGFDLSLSKVLSDYLRDKQQLTQGIDIKAILTDRLTAIEDSVDSVQDAIDLFQQKINSQGDLLQKIQGISRELELSEKGQDFLKVKNLLGDQDNLNLSNLNQGVNDLKSLLQFLLTKKDSFSTELNQSLTANLQKLDSINALTNQLKTFADREKQIEDKLVEIASKSANLLQKGIENNGLTNEKKELYFFSEEKPENDQEKKTVIDKIISGKIKPKNIGNVYFITPEADTWEKIQDFAKSIGGNLVTINSEGEQQFILRRIFAATPTGKIEAGTQYWIGYTDKTKESQWGWVSGQSNGFENWGDRDNGSKLDYAYINRFGLWQTASGEKKLRGIIELDLNSLTIEQLKLESERRSLYANLKEDLNNSNDYKLIVSSLTSAETALNKLLADAGIGDLNVLSVIGTIRDKYQESSEFLAEIDSDVKTRKASAEAHIKTAEFYEKSALEYLNKHKELKKTLKDELNIDIPDGAFINEDRKTFSRGFLGKKEISVQITHLNSYWLYYEDFTNRAKAARKSAYKILGRDDKLDEPQYDLKIADSLNDQLLKAQAVNSAWKIANDQADVVEGRLNQLRSLINVINLGNVQTQEYQNAINNLQTLLPDLKNQLTEAQQKATNAYQTVKQQWSDFSQTANQLQQVYNELIPLKSQYKAENLSLLGKLEDAKTWVTQKRQSLALQLESVNDVRTRLEEFINSTNQELSIETILNSVQKLITHNESLLKDRLAALGEHEEALDAQQTLLLKELELVDAYFDNGGREYSLLRQELEQAENSLQELQLLAQEALDSSTILTKNIDQITIYLDSVNDEYLASVKDSHNTLKDLVNSLNFSKGKFEESKKVIDNINTAESDIIKLLQKIKDNGETRVTNILEMAKLRGLAVAADIFWQDFTDLLSDTGNFFAGGIATPEDKKLAKSFRKELMTQRTLKRAAEVDANQAGLAIKQAQAQQAVLEAKIKDSQASYDKLRSEIANSNQTTEAQQETLQKLQLRQAALERLQYVTTGIIKSLLDVQQVNLQLAELEKRYAESFASDIEGNKARQIALEAVALNYQKQRLATQVEIYQRADIESALQASLIEIGRDLGLEITPIVEVSNNQEAIIDLQEQIDRLQKSPLLPDDIEQLLNKVNKDLNDALAGKEASSIEQNLQKATDSLITQQNEYQKALAKLQLDAQEDETLFKNANTDLKAATETLWTALQTREGYLVDRSILSDSTLSILSQVRQAQSANVISTELAQQARTIFADILEQRQVEREARRKTLFDFILEATGTVISVASSIVTAGASLAGFVGAAALKTSLLSIATKLAVANSINSAVTSLKDGNWVGAIYYAGKAFTGYSLSYLQGLNETDEIIKQIDQFKRIEKSLELGYSAFNSAKSGKELGAFLDGIAGVAQYYNSSLPDKWGKIFDKVTEISKSIYNSVNAFQNGSWLDGVDQIFDVLKSLGSTLEKSDYANISKLIDKLDTLNDINVSIIRNIESSDLTGWINGAANIIERLVSSNEYQQKINKFIDQKILLQSGFSEEISSLVPKVSFQILNGELVPGKELVILCGGFGTSPEGWIEMALLYKNRADVNVMVVDWSELNGKYGSGQAPFNYFTAQNNTLQVARALDGWLQQRGISKDSVTWVGHSLGAHIGGVVGGFRNIIALDPAGPAYDEPLLGKQITDNSQRLDKNDAKRVVVVRSDPGKFISISSILGGYGLNLGSTNPDLATSEKDDIDITDFNKYYPKDSHGDSISFFKQYLSSNISNIATFRDLLFKGQILKDTGRPQTYRDVQELSKILEQKLLLDAKLKDKYDEEVPSINVSRRTFAIDVNYNNNIFSQKQYGSNELFNVKSNGRSLELIPKFVDVRQGLEIENFQQEQFDLEVSNDGGKIWKTVTSFALNGKYQPLTTDLRYRVTPKGETAQVTLDLRLLEVVTNDYLPSITLAVSPASVTEDGIPNLIYTFTRTGVTTNALTVNYTVTGTATIGTDYTGIATAGTTKTVTFAAGSSTATVTVDPTTDTTVESNETVALTLVAGTGYTIGTTTAVTGTITNDDTRVTLAVSPASVTEDGTNNLTYTFTRTGVTSNALTVNYNIAGTAASTDYTGATPGTGKTITFAAGASTAT</sequence>
<dbReference type="InterPro" id="IPR038081">
    <property type="entry name" value="CalX-like_sf"/>
</dbReference>
<evidence type="ECO:0000313" key="3">
    <source>
        <dbReference type="EMBL" id="MBE9237833.1"/>
    </source>
</evidence>
<dbReference type="PANTHER" id="PTHR23159:SF60">
    <property type="entry name" value="SPINDLE ASSEMBLY ABNORMAL PROTEIN 4"/>
    <property type="match status" value="1"/>
</dbReference>
<comment type="caution">
    <text evidence="3">The sequence shown here is derived from an EMBL/GenBank/DDBJ whole genome shotgun (WGS) entry which is preliminary data.</text>
</comment>
<proteinExistence type="predicted"/>
<dbReference type="SUPFAM" id="SSF141072">
    <property type="entry name" value="CalX-like"/>
    <property type="match status" value="2"/>
</dbReference>
<feature type="coiled-coil region" evidence="1">
    <location>
        <begin position="1690"/>
        <end position="1728"/>
    </location>
</feature>
<feature type="coiled-coil region" evidence="1">
    <location>
        <begin position="804"/>
        <end position="838"/>
    </location>
</feature>
<dbReference type="SUPFAM" id="SSF56436">
    <property type="entry name" value="C-type lectin-like"/>
    <property type="match status" value="1"/>
</dbReference>
<reference evidence="3 4" key="1">
    <citation type="submission" date="2020-10" db="EMBL/GenBank/DDBJ databases">
        <authorList>
            <person name="Castelo-Branco R."/>
            <person name="Eusebio N."/>
            <person name="Adriana R."/>
            <person name="Vieira A."/>
            <person name="Brugerolle De Fraissinette N."/>
            <person name="Rezende De Castro R."/>
            <person name="Schneider M.P."/>
            <person name="Vasconcelos V."/>
            <person name="Leao P.N."/>
        </authorList>
    </citation>
    <scope>NUCLEOTIDE SEQUENCE [LARGE SCALE GENOMIC DNA]</scope>
    <source>
        <strain evidence="3 4">LEGE 00250</strain>
    </source>
</reference>
<feature type="coiled-coil region" evidence="1">
    <location>
        <begin position="685"/>
        <end position="726"/>
    </location>
</feature>
<feature type="coiled-coil region" evidence="1">
    <location>
        <begin position="2240"/>
        <end position="2267"/>
    </location>
</feature>
<dbReference type="Gene3D" id="2.60.40.2030">
    <property type="match status" value="1"/>
</dbReference>
<organism evidence="3 4">
    <name type="scientific">Sphaerospermopsis aphanizomenoides LEGE 00250</name>
    <dbReference type="NCBI Taxonomy" id="2777972"/>
    <lineage>
        <taxon>Bacteria</taxon>
        <taxon>Bacillati</taxon>
        <taxon>Cyanobacteriota</taxon>
        <taxon>Cyanophyceae</taxon>
        <taxon>Nostocales</taxon>
        <taxon>Aphanizomenonaceae</taxon>
        <taxon>Sphaerospermopsis</taxon>
        <taxon>Sphaerospermopsis aphanizomenoides</taxon>
    </lineage>
</organism>
<feature type="coiled-coil region" evidence="1">
    <location>
        <begin position="2043"/>
        <end position="2098"/>
    </location>
</feature>
<dbReference type="Gene3D" id="3.10.100.10">
    <property type="entry name" value="Mannose-Binding Protein A, subunit A"/>
    <property type="match status" value="1"/>
</dbReference>
<feature type="non-terminal residue" evidence="3">
    <location>
        <position position="3207"/>
    </location>
</feature>
<dbReference type="InterPro" id="IPR029058">
    <property type="entry name" value="AB_hydrolase_fold"/>
</dbReference>
<dbReference type="PROSITE" id="PS50041">
    <property type="entry name" value="C_TYPE_LECTIN_2"/>
    <property type="match status" value="1"/>
</dbReference>
<keyword evidence="1" id="KW-0175">Coiled coil</keyword>
<dbReference type="InterPro" id="IPR016187">
    <property type="entry name" value="CTDL_fold"/>
</dbReference>
<dbReference type="Proteomes" id="UP000606776">
    <property type="component" value="Unassembled WGS sequence"/>
</dbReference>
<dbReference type="Pfam" id="PF00151">
    <property type="entry name" value="Lipase"/>
    <property type="match status" value="1"/>
</dbReference>
<dbReference type="SMART" id="SM00034">
    <property type="entry name" value="CLECT"/>
    <property type="match status" value="1"/>
</dbReference>
<feature type="coiled-coil region" evidence="1">
    <location>
        <begin position="1862"/>
        <end position="1889"/>
    </location>
</feature>
<dbReference type="InterPro" id="IPR001304">
    <property type="entry name" value="C-type_lectin-like"/>
</dbReference>
<keyword evidence="4" id="KW-1185">Reference proteome</keyword>
<dbReference type="InterPro" id="IPR016186">
    <property type="entry name" value="C-type_lectin-like/link_sf"/>
</dbReference>